<dbReference type="InterPro" id="IPR010997">
    <property type="entry name" value="HRDC-like_sf"/>
</dbReference>
<dbReference type="PANTHER" id="PTHR47649:SF1">
    <property type="entry name" value="RIBONUCLEASE D"/>
    <property type="match status" value="1"/>
</dbReference>
<dbReference type="AlphaFoldDB" id="A0A3M2RLD5"/>
<dbReference type="InterPro" id="IPR051086">
    <property type="entry name" value="RNase_D-like"/>
</dbReference>
<dbReference type="SMART" id="SM00341">
    <property type="entry name" value="HRDC"/>
    <property type="match status" value="1"/>
</dbReference>
<evidence type="ECO:0000259" key="1">
    <source>
        <dbReference type="PROSITE" id="PS50967"/>
    </source>
</evidence>
<dbReference type="SUPFAM" id="SSF53098">
    <property type="entry name" value="Ribonuclease H-like"/>
    <property type="match status" value="1"/>
</dbReference>
<dbReference type="PROSITE" id="PS50967">
    <property type="entry name" value="HRDC"/>
    <property type="match status" value="1"/>
</dbReference>
<evidence type="ECO:0000313" key="2">
    <source>
        <dbReference type="EMBL" id="RMJ06160.1"/>
    </source>
</evidence>
<dbReference type="Pfam" id="PF01612">
    <property type="entry name" value="DNA_pol_A_exo1"/>
    <property type="match status" value="1"/>
</dbReference>
<dbReference type="InterPro" id="IPR044876">
    <property type="entry name" value="HRDC_dom_sf"/>
</dbReference>
<dbReference type="InterPro" id="IPR036397">
    <property type="entry name" value="RNaseH_sf"/>
</dbReference>
<dbReference type="GO" id="GO:0003676">
    <property type="term" value="F:nucleic acid binding"/>
    <property type="evidence" value="ECO:0007669"/>
    <property type="project" value="InterPro"/>
</dbReference>
<dbReference type="GO" id="GO:0000166">
    <property type="term" value="F:nucleotide binding"/>
    <property type="evidence" value="ECO:0007669"/>
    <property type="project" value="InterPro"/>
</dbReference>
<sequence>MTQRHTALPVPPAPETIRWLDTPEQLDQWLTSLPAGSPVSLDTEFERVSTFHPIPGLVQLGGAGDFWLVEPNVAEASTNFRQMLSDSERPKLLYAMSEDLELFRHWLQVAPEGLLDLQIGAALAGAGFSVGYARLVESLFGESLDKSVTRSDWLSRPLSPEQERYAVDDIRYLEPLANWVIAKLKERNLEHALAEESRRFADEAAAPEDVDRHYLKLRGGWTLTLSQQAVLQRLAAWREQECHKVDRPRNRVLSDALLIAIAERSPNSLSELNDVQGVPGGVVKRYGEHLLTLVRAGKEADTSGFEAIQRPLTRDQQALYKSVKKYFKKVAEHHDIPIEIMAPRKRIEKVIQDQSLQGQAFFEGWRATLLGSVVRDIEELVKP</sequence>
<dbReference type="EC" id="3.1.13.5" evidence="2"/>
<comment type="caution">
    <text evidence="2">The sequence shown here is derived from an EMBL/GenBank/DDBJ whole genome shotgun (WGS) entry which is preliminary data.</text>
</comment>
<keyword evidence="2" id="KW-0378">Hydrolase</keyword>
<dbReference type="GO" id="GO:0006139">
    <property type="term" value="P:nucleobase-containing compound metabolic process"/>
    <property type="evidence" value="ECO:0007669"/>
    <property type="project" value="InterPro"/>
</dbReference>
<proteinExistence type="predicted"/>
<name>A0A3M2RLD5_9GAMM</name>
<accession>A0A3M2RLD5</accession>
<protein>
    <submittedName>
        <fullName evidence="2">Ribonuclease D</fullName>
        <ecNumber evidence="2">3.1.13.5</ecNumber>
    </submittedName>
</protein>
<dbReference type="Pfam" id="PF00570">
    <property type="entry name" value="HRDC"/>
    <property type="match status" value="1"/>
</dbReference>
<dbReference type="GO" id="GO:0008408">
    <property type="term" value="F:3'-5' exonuclease activity"/>
    <property type="evidence" value="ECO:0007669"/>
    <property type="project" value="InterPro"/>
</dbReference>
<reference evidence="2 3" key="1">
    <citation type="submission" date="2018-08" db="EMBL/GenBank/DDBJ databases">
        <title>Whole Genome Sequence of the Moderate Halophilic Marine Bacterium Marinobacter litoralis Sw-45.</title>
        <authorList>
            <person name="Musa H."/>
        </authorList>
    </citation>
    <scope>NUCLEOTIDE SEQUENCE [LARGE SCALE GENOMIC DNA]</scope>
    <source>
        <strain evidence="2 3">Sw-45</strain>
    </source>
</reference>
<dbReference type="OrthoDB" id="9800549at2"/>
<dbReference type="InterPro" id="IPR012337">
    <property type="entry name" value="RNaseH-like_sf"/>
</dbReference>
<dbReference type="GO" id="GO:0033890">
    <property type="term" value="F:ribonuclease D activity"/>
    <property type="evidence" value="ECO:0007669"/>
    <property type="project" value="UniProtKB-EC"/>
</dbReference>
<dbReference type="SUPFAM" id="SSF47819">
    <property type="entry name" value="HRDC-like"/>
    <property type="match status" value="2"/>
</dbReference>
<dbReference type="Gene3D" id="3.30.420.10">
    <property type="entry name" value="Ribonuclease H-like superfamily/Ribonuclease H"/>
    <property type="match status" value="1"/>
</dbReference>
<dbReference type="InterPro" id="IPR002562">
    <property type="entry name" value="3'-5'_exonuclease_dom"/>
</dbReference>
<dbReference type="Proteomes" id="UP000265903">
    <property type="component" value="Unassembled WGS sequence"/>
</dbReference>
<dbReference type="InterPro" id="IPR002121">
    <property type="entry name" value="HRDC_dom"/>
</dbReference>
<dbReference type="CDD" id="cd06142">
    <property type="entry name" value="RNaseD_exo"/>
    <property type="match status" value="1"/>
</dbReference>
<evidence type="ECO:0000313" key="3">
    <source>
        <dbReference type="Proteomes" id="UP000265903"/>
    </source>
</evidence>
<dbReference type="RefSeq" id="WP_114333622.1">
    <property type="nucleotide sequence ID" value="NZ_QMDL01000001.1"/>
</dbReference>
<dbReference type="PANTHER" id="PTHR47649">
    <property type="entry name" value="RIBONUCLEASE D"/>
    <property type="match status" value="1"/>
</dbReference>
<gene>
    <name evidence="2" type="primary">rnd</name>
    <name evidence="2" type="ORF">DOQ08_00845</name>
</gene>
<keyword evidence="3" id="KW-1185">Reference proteome</keyword>
<feature type="domain" description="HRDC" evidence="1">
    <location>
        <begin position="224"/>
        <end position="304"/>
    </location>
</feature>
<dbReference type="Gene3D" id="1.10.150.80">
    <property type="entry name" value="HRDC domain"/>
    <property type="match status" value="2"/>
</dbReference>
<organism evidence="2 3">
    <name type="scientific">Marinobacter litoralis</name>
    <dbReference type="NCBI Taxonomy" id="187981"/>
    <lineage>
        <taxon>Bacteria</taxon>
        <taxon>Pseudomonadati</taxon>
        <taxon>Pseudomonadota</taxon>
        <taxon>Gammaproteobacteria</taxon>
        <taxon>Pseudomonadales</taxon>
        <taxon>Marinobacteraceae</taxon>
        <taxon>Marinobacter</taxon>
    </lineage>
</organism>
<dbReference type="SMART" id="SM00474">
    <property type="entry name" value="35EXOc"/>
    <property type="match status" value="1"/>
</dbReference>
<dbReference type="EMBL" id="QMDL01000001">
    <property type="protein sequence ID" value="RMJ06160.1"/>
    <property type="molecule type" value="Genomic_DNA"/>
</dbReference>